<dbReference type="InterPro" id="IPR008966">
    <property type="entry name" value="Adhesion_dom_sf"/>
</dbReference>
<dbReference type="InterPro" id="IPR036937">
    <property type="entry name" value="Adhesion_dom_fimbrial_sf"/>
</dbReference>
<dbReference type="GO" id="GO:0007155">
    <property type="term" value="P:cell adhesion"/>
    <property type="evidence" value="ECO:0007669"/>
    <property type="project" value="InterPro"/>
</dbReference>
<comment type="caution">
    <text evidence="2">The sequence shown here is derived from an EMBL/GenBank/DDBJ whole genome shotgun (WGS) entry which is preliminary data.</text>
</comment>
<sequence>MMKRSFILNQVLLIGFFFCPPLLATENLLFQGTLISPPPCKINSGNGVDVNFGERVGVNKVDGANYRQIIDYEISCEPGITGLDMTLTLSGPKNQYDNAVVQTSLAGLGIKVLQNGDPFVLDKPIAIDPKKPPTLEAVPVKSPGATLKADAFVAMAILLAQYQ</sequence>
<dbReference type="GO" id="GO:0009289">
    <property type="term" value="C:pilus"/>
    <property type="evidence" value="ECO:0007669"/>
    <property type="project" value="InterPro"/>
</dbReference>
<accession>A0AA36PMI7</accession>
<organism evidence="2 3">
    <name type="scientific">Yersinia mollaretii</name>
    <dbReference type="NCBI Taxonomy" id="33060"/>
    <lineage>
        <taxon>Bacteria</taxon>
        <taxon>Pseudomonadati</taxon>
        <taxon>Pseudomonadota</taxon>
        <taxon>Gammaproteobacteria</taxon>
        <taxon>Enterobacterales</taxon>
        <taxon>Yersiniaceae</taxon>
        <taxon>Yersinia</taxon>
    </lineage>
</organism>
<gene>
    <name evidence="2" type="primary">mrfG_2</name>
    <name evidence="2" type="ORF">ERS008502_02550</name>
</gene>
<proteinExistence type="predicted"/>
<dbReference type="Pfam" id="PF00419">
    <property type="entry name" value="Fimbrial"/>
    <property type="match status" value="1"/>
</dbReference>
<dbReference type="AlphaFoldDB" id="A0AA36PMI7"/>
<dbReference type="SUPFAM" id="SSF49401">
    <property type="entry name" value="Bacterial adhesins"/>
    <property type="match status" value="1"/>
</dbReference>
<protein>
    <submittedName>
        <fullName evidence="2">Minor pili exported protein</fullName>
    </submittedName>
</protein>
<evidence type="ECO:0000313" key="2">
    <source>
        <dbReference type="EMBL" id="CNI19771.1"/>
    </source>
</evidence>
<name>A0AA36PMI7_YERMO</name>
<dbReference type="Gene3D" id="2.60.40.1090">
    <property type="entry name" value="Fimbrial-type adhesion domain"/>
    <property type="match status" value="1"/>
</dbReference>
<evidence type="ECO:0000259" key="1">
    <source>
        <dbReference type="Pfam" id="PF00419"/>
    </source>
</evidence>
<dbReference type="EMBL" id="CQBM01000005">
    <property type="protein sequence ID" value="CNI19771.1"/>
    <property type="molecule type" value="Genomic_DNA"/>
</dbReference>
<evidence type="ECO:0000313" key="3">
    <source>
        <dbReference type="Proteomes" id="UP000040841"/>
    </source>
</evidence>
<dbReference type="InterPro" id="IPR000259">
    <property type="entry name" value="Adhesion_dom_fimbrial"/>
</dbReference>
<reference evidence="2 3" key="1">
    <citation type="submission" date="2015-03" db="EMBL/GenBank/DDBJ databases">
        <authorList>
            <consortium name="Pathogen Informatics"/>
            <person name="Murphy D."/>
        </authorList>
    </citation>
    <scope>NUCLEOTIDE SEQUENCE [LARGE SCALE GENOMIC DNA]</scope>
    <source>
        <strain evidence="2 3">FE82747</strain>
    </source>
</reference>
<feature type="domain" description="Fimbrial-type adhesion" evidence="1">
    <location>
        <begin position="30"/>
        <end position="163"/>
    </location>
</feature>
<dbReference type="RefSeq" id="WP_230675120.1">
    <property type="nucleotide sequence ID" value="NZ_CABHYS010000009.1"/>
</dbReference>
<dbReference type="Proteomes" id="UP000040841">
    <property type="component" value="Unassembled WGS sequence"/>
</dbReference>